<comment type="similarity">
    <text evidence="2">Belongs to the Nudix hydrolase family.</text>
</comment>
<organism evidence="4 5">
    <name type="scientific">Balneicella halophila</name>
    <dbReference type="NCBI Taxonomy" id="1537566"/>
    <lineage>
        <taxon>Bacteria</taxon>
        <taxon>Pseudomonadati</taxon>
        <taxon>Bacteroidota</taxon>
        <taxon>Bacteroidia</taxon>
        <taxon>Bacteroidales</taxon>
        <taxon>Balneicellaceae</taxon>
        <taxon>Balneicella</taxon>
    </lineage>
</organism>
<dbReference type="InterPro" id="IPR020476">
    <property type="entry name" value="Nudix_hydrolase"/>
</dbReference>
<reference evidence="4 5" key="1">
    <citation type="submission" date="2018-05" db="EMBL/GenBank/DDBJ databases">
        <title>Genomic Encyclopedia of Type Strains, Phase IV (KMG-IV): sequencing the most valuable type-strain genomes for metagenomic binning, comparative biology and taxonomic classification.</title>
        <authorList>
            <person name="Goeker M."/>
        </authorList>
    </citation>
    <scope>NUCLEOTIDE SEQUENCE [LARGE SCALE GENOMIC DNA]</scope>
    <source>
        <strain evidence="4 5">DSM 28579</strain>
    </source>
</reference>
<sequence length="166" mass="18744">MRCGSNHTVYKNDNSLFCKNCHFHHYVNSASAVAILILNDDEELLLTKRAIEPGKGKLDLPGGFVNIGETAEDAVRRELKEELNVSAISINYFGSYPNEYVFSDVSVFTLDMAFVVKINTYTDLKAKDDVASFSFYSLNNLPVEEIAFESIRKIVKDFRLNCQKLS</sequence>
<dbReference type="SUPFAM" id="SSF55811">
    <property type="entry name" value="Nudix"/>
    <property type="match status" value="1"/>
</dbReference>
<dbReference type="Pfam" id="PF00293">
    <property type="entry name" value="NUDIX"/>
    <property type="match status" value="1"/>
</dbReference>
<dbReference type="Proteomes" id="UP000251835">
    <property type="component" value="Unassembled WGS sequence"/>
</dbReference>
<feature type="domain" description="Nudix hydrolase" evidence="3">
    <location>
        <begin position="28"/>
        <end position="160"/>
    </location>
</feature>
<dbReference type="InterPro" id="IPR015797">
    <property type="entry name" value="NUDIX_hydrolase-like_dom_sf"/>
</dbReference>
<protein>
    <submittedName>
        <fullName evidence="4">Mutator protein MutT</fullName>
    </submittedName>
</protein>
<dbReference type="PROSITE" id="PS51462">
    <property type="entry name" value="NUDIX"/>
    <property type="match status" value="1"/>
</dbReference>
<dbReference type="InterPro" id="IPR000086">
    <property type="entry name" value="NUDIX_hydrolase_dom"/>
</dbReference>
<evidence type="ECO:0000256" key="2">
    <source>
        <dbReference type="RuleBase" id="RU003476"/>
    </source>
</evidence>
<dbReference type="PANTHER" id="PTHR43736">
    <property type="entry name" value="ADP-RIBOSE PYROPHOSPHATASE"/>
    <property type="match status" value="1"/>
</dbReference>
<keyword evidence="1 2" id="KW-0378">Hydrolase</keyword>
<evidence type="ECO:0000259" key="3">
    <source>
        <dbReference type="PROSITE" id="PS51462"/>
    </source>
</evidence>
<dbReference type="EMBL" id="QENZ01000005">
    <property type="protein sequence ID" value="PVX50058.1"/>
    <property type="molecule type" value="Genomic_DNA"/>
</dbReference>
<keyword evidence="5" id="KW-1185">Reference proteome</keyword>
<dbReference type="AlphaFoldDB" id="A0A7L4UNZ9"/>
<dbReference type="CDD" id="cd04681">
    <property type="entry name" value="NUDIX_Hydrolase"/>
    <property type="match status" value="1"/>
</dbReference>
<dbReference type="InterPro" id="IPR020084">
    <property type="entry name" value="NUDIX_hydrolase_CS"/>
</dbReference>
<dbReference type="PANTHER" id="PTHR43736:SF1">
    <property type="entry name" value="DIHYDRONEOPTERIN TRIPHOSPHATE DIPHOSPHATASE"/>
    <property type="match status" value="1"/>
</dbReference>
<dbReference type="PRINTS" id="PR00502">
    <property type="entry name" value="NUDIXFAMILY"/>
</dbReference>
<dbReference type="GO" id="GO:0016787">
    <property type="term" value="F:hydrolase activity"/>
    <property type="evidence" value="ECO:0007669"/>
    <property type="project" value="UniProtKB-KW"/>
</dbReference>
<gene>
    <name evidence="4" type="ORF">C7377_1706</name>
</gene>
<comment type="caution">
    <text evidence="4">The sequence shown here is derived from an EMBL/GenBank/DDBJ whole genome shotgun (WGS) entry which is preliminary data.</text>
</comment>
<dbReference type="Gene3D" id="3.90.79.10">
    <property type="entry name" value="Nucleoside Triphosphate Pyrophosphohydrolase"/>
    <property type="match status" value="1"/>
</dbReference>
<evidence type="ECO:0000313" key="4">
    <source>
        <dbReference type="EMBL" id="PVX50058.1"/>
    </source>
</evidence>
<name>A0A7L4UNZ9_BALHA</name>
<dbReference type="PROSITE" id="PS00893">
    <property type="entry name" value="NUDIX_BOX"/>
    <property type="match status" value="1"/>
</dbReference>
<evidence type="ECO:0000313" key="5">
    <source>
        <dbReference type="Proteomes" id="UP000251835"/>
    </source>
</evidence>
<proteinExistence type="inferred from homology"/>
<evidence type="ECO:0000256" key="1">
    <source>
        <dbReference type="ARBA" id="ARBA00022801"/>
    </source>
</evidence>
<accession>A0A7L4UNZ9</accession>